<dbReference type="Gene3D" id="3.40.50.300">
    <property type="entry name" value="P-loop containing nucleotide triphosphate hydrolases"/>
    <property type="match status" value="1"/>
</dbReference>
<dbReference type="InterPro" id="IPR027417">
    <property type="entry name" value="P-loop_NTPase"/>
</dbReference>
<evidence type="ECO:0000256" key="2">
    <source>
        <dbReference type="SAM" id="MobiDB-lite"/>
    </source>
</evidence>
<dbReference type="SMART" id="SM00175">
    <property type="entry name" value="RAB"/>
    <property type="match status" value="1"/>
</dbReference>
<dbReference type="InterPro" id="IPR001806">
    <property type="entry name" value="Small_GTPase"/>
</dbReference>
<protein>
    <recommendedName>
        <fullName evidence="3">Calponin-homology (CH) domain-containing protein</fullName>
    </recommendedName>
</protein>
<dbReference type="GO" id="GO:0005525">
    <property type="term" value="F:GTP binding"/>
    <property type="evidence" value="ECO:0007669"/>
    <property type="project" value="InterPro"/>
</dbReference>
<proteinExistence type="predicted"/>
<gene>
    <name evidence="4" type="ORF">MG293_005813</name>
</gene>
<dbReference type="PROSITE" id="PS50021">
    <property type="entry name" value="CH"/>
    <property type="match status" value="1"/>
</dbReference>
<dbReference type="InterPro" id="IPR036872">
    <property type="entry name" value="CH_dom_sf"/>
</dbReference>
<dbReference type="SUPFAM" id="SSF47576">
    <property type="entry name" value="Calponin-homology domain, CH-domain"/>
    <property type="match status" value="1"/>
</dbReference>
<dbReference type="InterPro" id="IPR058952">
    <property type="entry name" value="Ig_CFAP47"/>
</dbReference>
<feature type="region of interest" description="Disordered" evidence="2">
    <location>
        <begin position="2236"/>
        <end position="2255"/>
    </location>
</feature>
<dbReference type="Gene3D" id="1.10.418.10">
    <property type="entry name" value="Calponin-like domain"/>
    <property type="match status" value="1"/>
</dbReference>
<evidence type="ECO:0000256" key="1">
    <source>
        <dbReference type="ARBA" id="ARBA00022741"/>
    </source>
</evidence>
<dbReference type="GO" id="GO:0005929">
    <property type="term" value="C:cilium"/>
    <property type="evidence" value="ECO:0007669"/>
    <property type="project" value="UniProtKB-SubCell"/>
</dbReference>
<accession>A0AAD4YFN3</accession>
<keyword evidence="5" id="KW-1185">Reference proteome</keyword>
<dbReference type="GO" id="GO:0005737">
    <property type="term" value="C:cytoplasm"/>
    <property type="evidence" value="ECO:0007669"/>
    <property type="project" value="UniProtKB-SubCell"/>
</dbReference>
<dbReference type="PANTHER" id="PTHR45912:SF3">
    <property type="entry name" value="CILIA- AND FLAGELLA-ASSOCIATED PROTEIN 47"/>
    <property type="match status" value="1"/>
</dbReference>
<evidence type="ECO:0000259" key="3">
    <source>
        <dbReference type="PROSITE" id="PS50021"/>
    </source>
</evidence>
<dbReference type="Pfam" id="PF00071">
    <property type="entry name" value="Ras"/>
    <property type="match status" value="1"/>
</dbReference>
<dbReference type="SUPFAM" id="SSF52540">
    <property type="entry name" value="P-loop containing nucleoside triphosphate hydrolases"/>
    <property type="match status" value="1"/>
</dbReference>
<dbReference type="PANTHER" id="PTHR45912">
    <property type="entry name" value="CILIA- AND FLAGELLA-ASSOCIATED PROTEIN 47"/>
    <property type="match status" value="1"/>
</dbReference>
<dbReference type="PRINTS" id="PR00449">
    <property type="entry name" value="RASTRNSFRMNG"/>
</dbReference>
<dbReference type="Proteomes" id="UP001214576">
    <property type="component" value="Unassembled WGS sequence"/>
</dbReference>
<dbReference type="GO" id="GO:0007288">
    <property type="term" value="P:sperm axoneme assembly"/>
    <property type="evidence" value="ECO:0007669"/>
    <property type="project" value="TreeGrafter"/>
</dbReference>
<dbReference type="InterPro" id="IPR001715">
    <property type="entry name" value="CH_dom"/>
</dbReference>
<dbReference type="InterPro" id="IPR013783">
    <property type="entry name" value="Ig-like_fold"/>
</dbReference>
<sequence length="2814" mass="317084">METERSSLVARDLETAKDMQLRVTPSEMKFLDALAGRVYRLPLTVHNLGRSIQKIRFQEPVKPQFKLILTNLDKSLASGLQTTAMVEYHPDKNEDMCDQLLISIGNKTIEIPLIGLIPSCQLAIEPEVNFGTLVASSKVYCKEISIINHGSVPGIFKIEYQGQLPIVIFPASGVVQPKSSVVIKVDFCADQPMVVNELAKVSLQDRPDIFLNIRAHVVEQIIELLNINNDKKLECISFGSVFFGTSKIERALLYNNSPEPVNWVAIMQDDSIGEELGTNIKQRTDVALNNLTYLRKIKSIDITTIISCVPNEGRLLPYQKSLITFCFSPKLIIDGQKNDPSHRQDYAVYLRFESVGSKDGFLRDDNQIIKSDSFHKVELALTGSGLPVLLQFDPGRILNFAPCFMGGHSEIHCVMQNRSKSLPLMYHFKKIAHFKIDPQKGKIDEGCMQNVTCSFIPHQVGVFKVKQFIEIIGSVADENLQSSSLKPFHYIYLYFNSVCKPSTKKVVMKVNPGISPLVSNPTGQFVVKDLVQYKDHAPVAMLQSTMTHIHNHKINKELIKGALIAFPNDRAASIRSGEDHENFRTIFTKIPRYNYVDPDFAYTKFEKLVKKSHENYYAGYIKFLRNVRLQKEAHRSFTFTVNNMPGGHILVMAVVLPVRLQLSSNELILRPQGFLVKTCFRGTVRMYNHQNYFVKFEWQSINTGNEMAFSIRPAKGTVEPYSSLECEVTWQPAFDSPERGEFILHVSEGNTLKLKCLAHVMTSFEYDFYFAGSKLLGHSKVTFLEPRILFSNIPQGLTTWRKAILHNVGQNHAYFKVCDQSLLSMINIVPSQGIIPLGGLTVLNISCTPTVKEKFDTRAKVAIRCANDIDLRIGGSVEVADVEIHPNTFNFTGTYVGSTQIMPFLLKNKGITRARVEFNLEDADSFSLDFKGKSGKFTDPAFPDIFFLELEKQTSMECGIAFSPKEVATYNFSIQVRVNFFAASELDSQCCLSDSHVIPNRPPVIRSCHIQATVLQAPLTLSSTHFIFEIPLHSLDPNNRVTKTQNLVLHNTSRKDVEWNLDIRNTGKLFKDGIFKFSTLSGTLQPNEECNVAVNFCPKQPREYTADIPIHLNDNPVCYRMLHLVGEIKSPKLLFVPPFVFFTPVPLDVPAVMDVNILPQNYFRDSTLSVHLSPVKLLNGNEIQPLSVKFPKGGVIVGSSIGINAALTCCLSFKSSKPVSFFTNVLFCDSKDNCLETHLLSTRFPHPSCLTLNPISTFSGFEIRFSLPVTATAENCMLTIYSYMAIHLDEQKIIVKNEKDASSVKAETKSLLASRETGLPSTALSKFSDPEPAKRRLFVGCTVGTPDDDYNYLFKAVLFGDSGVGKSNLLSQFAQNEFNLESKSTIGVEFATRSIQVDGKTIKSSTSISAKFSHIPKGKPSVIIDMTDFEAWSKRSWTDVFLQIYKVLVLSRIVPYSISNLPPVYMQNSPKVNAYFASSNIYSDPERILLSWMNTNYENTRHVIWKNCQKGVIPPERWIVNFDKDLLDGLVFATVLGAYCPFLIESHFINMYTQPKSSEQYLHNCLIVVNVLREIGFDMDIQATDICDPNPIQMLMFCVYMYERLPTCLPKKVVPFHCTLHDTVFREIQLKNPSLKSLVYSATIVGRDASDFSLSQAGNTVTISAKNQITITLKFTSRFLHPAEASLLLISRPKNGIGGTMMTFALKGEVLNFKTIETIKCKSPCYKWKEVTVKVKNPFQASGDFNVILVESSTFISLPSQLTEYEESVDFLNHRATVNSSGCDFAEGHPQDPNALKTSIKSNFIKEFFCSAHTLHLAAKGTSSLELFFLPFGMHTRYCVIILSNRKIGELIYILEGRGIIPLPSRFFPVDSSSPLEYSCSPEEVLTKDDPVLYLKCKLHQILDVDLKLPLTNEAKEKALTFAAQQQMSKIEYERRLITGTLESSSIRVAIALLGLTKIEMCMLFNVSKLKKPKSILYKAELSLPEHFDIPKTVFIPQIPETQVELAQYQGNESAEKIAADGSVPVPLRFVPLSPGRYPCKILLTSKYDVRLYCIEGVVNEERPEARFDFETPAFEPLTQNIPINNETKNEWKFQVTIEGEWFHGPPILYVGPGETVDYPLTFKPILECEIMGKLILQNEVDGMEHIFDIKGTGKRPLALEHIIIDCQVGEVTNKPIIVPNYTPSLLTFKVSSDLPIVWGNPDITIDPDNTVPYILHVCPWKRGIFKGTISFSVKSKHDGDSQNDSDEDQDRDQIPSYKKSLSELSDKFDEEKAGNAINNLRIWYHLEIHSAPGPPLEIIDMKCVALESFCIEVPLFNPKEKIIHFDVLFSSAAFSGLDELELFPLDSVSCIIQYSPACAGFIEESIVFQPDLGLEFWYSLKITTDIPEPTIMKEIYCDLGKVATEMISLDNPTHETLELHATNSNTENFVLEIKRLPLIIPPNSARDIPIHFRPSALGRASHQTSVIFHCAQASIPIPFQNPTKEDVLIDILLTGEEKPKRLVMAQIWDSFMEETSAFKISGVTHTKVVIKCQARKRLEEEVEVTLDGDFWGENPILDLSDFTVIPKRKSYAYYEDIGDIPMKREFEYGIEFESEDEEASLESCVAIYLIKKSYNANKEQITLVFSLIFTPKKPVRSQVFLKVECMTDGIWTFPMMLIATEPDVDGVFDIEGVGLFKESTVDFRLTSQTRYPESYMAFFLPSSDPEFFVKPQIGELLPKGTLITVGFIPTMYSRKYKATLAIQTANMYWLYEINGKPQVSILPVKVKAKVDSHNKMFDKKPARRRNFLYENAQLTRTGVSSTIKGAPLMLNKK</sequence>
<evidence type="ECO:0000313" key="5">
    <source>
        <dbReference type="Proteomes" id="UP001214576"/>
    </source>
</evidence>
<dbReference type="Pfam" id="PF26579">
    <property type="entry name" value="Ig_CFAP47"/>
    <property type="match status" value="1"/>
</dbReference>
<dbReference type="Gene3D" id="2.60.40.10">
    <property type="entry name" value="Immunoglobulins"/>
    <property type="match status" value="5"/>
</dbReference>
<organism evidence="4 5">
    <name type="scientific">Ovis ammon polii</name>
    <dbReference type="NCBI Taxonomy" id="230172"/>
    <lineage>
        <taxon>Eukaryota</taxon>
        <taxon>Metazoa</taxon>
        <taxon>Chordata</taxon>
        <taxon>Craniata</taxon>
        <taxon>Vertebrata</taxon>
        <taxon>Euteleostomi</taxon>
        <taxon>Mammalia</taxon>
        <taxon>Eutheria</taxon>
        <taxon>Laurasiatheria</taxon>
        <taxon>Artiodactyla</taxon>
        <taxon>Ruminantia</taxon>
        <taxon>Pecora</taxon>
        <taxon>Bovidae</taxon>
        <taxon>Caprinae</taxon>
        <taxon>Ovis</taxon>
    </lineage>
</organism>
<keyword evidence="1" id="KW-0547">Nucleotide-binding</keyword>
<dbReference type="GO" id="GO:0003924">
    <property type="term" value="F:GTPase activity"/>
    <property type="evidence" value="ECO:0007669"/>
    <property type="project" value="InterPro"/>
</dbReference>
<reference evidence="4" key="1">
    <citation type="submission" date="2022-03" db="EMBL/GenBank/DDBJ databases">
        <title>Genomic analyses of argali, domestic sheep and their hybrids provide insights into chromosomal evolution, heterosis and genetic basis of agronomic traits.</title>
        <authorList>
            <person name="Li M."/>
        </authorList>
    </citation>
    <scope>NUCLEOTIDE SEQUENCE</scope>
    <source>
        <strain evidence="4">CAU-MHL-2022a</strain>
        <tissue evidence="4">Skin</tissue>
    </source>
</reference>
<evidence type="ECO:0000313" key="4">
    <source>
        <dbReference type="EMBL" id="KAI4545547.1"/>
    </source>
</evidence>
<feature type="domain" description="Calponin-homology (CH)" evidence="3">
    <location>
        <begin position="1483"/>
        <end position="1606"/>
    </location>
</feature>
<dbReference type="PROSITE" id="PS51419">
    <property type="entry name" value="RAB"/>
    <property type="match status" value="1"/>
</dbReference>
<comment type="caution">
    <text evidence="4">The sequence shown here is derived from an EMBL/GenBank/DDBJ whole genome shotgun (WGS) entry which is preliminary data.</text>
</comment>
<feature type="compositionally biased region" description="Acidic residues" evidence="2">
    <location>
        <begin position="2242"/>
        <end position="2251"/>
    </location>
</feature>
<dbReference type="EMBL" id="JAKZEL010000003">
    <property type="protein sequence ID" value="KAI4545547.1"/>
    <property type="molecule type" value="Genomic_DNA"/>
</dbReference>
<dbReference type="Pfam" id="PF00307">
    <property type="entry name" value="CH"/>
    <property type="match status" value="1"/>
</dbReference>
<name>A0AAD4YFN3_OVIAM</name>